<evidence type="ECO:0000256" key="2">
    <source>
        <dbReference type="ARBA" id="ARBA00001947"/>
    </source>
</evidence>
<accession>A0A5D6V018</accession>
<protein>
    <recommendedName>
        <fullName evidence="5">Aminopeptidase N</fullName>
        <ecNumber evidence="4">3.4.11.2</ecNumber>
    </recommendedName>
</protein>
<dbReference type="InterPro" id="IPR042097">
    <property type="entry name" value="Aminopeptidase_N-like_N_sf"/>
</dbReference>
<dbReference type="GO" id="GO:0016285">
    <property type="term" value="F:alanyl aminopeptidase activity"/>
    <property type="evidence" value="ECO:0007669"/>
    <property type="project" value="UniProtKB-EC"/>
</dbReference>
<dbReference type="Gene3D" id="1.10.390.10">
    <property type="entry name" value="Neutral Protease Domain 2"/>
    <property type="match status" value="1"/>
</dbReference>
<dbReference type="GO" id="GO:0008270">
    <property type="term" value="F:zinc ion binding"/>
    <property type="evidence" value="ECO:0007669"/>
    <property type="project" value="InterPro"/>
</dbReference>
<keyword evidence="10" id="KW-0862">Zinc</keyword>
<dbReference type="Pfam" id="PF18962">
    <property type="entry name" value="Por_Secre_tail"/>
    <property type="match status" value="1"/>
</dbReference>
<organism evidence="15 16">
    <name type="scientific">Hymenobacter lutimineralis</name>
    <dbReference type="NCBI Taxonomy" id="2606448"/>
    <lineage>
        <taxon>Bacteria</taxon>
        <taxon>Pseudomonadati</taxon>
        <taxon>Bacteroidota</taxon>
        <taxon>Cytophagia</taxon>
        <taxon>Cytophagales</taxon>
        <taxon>Hymenobacteraceae</taxon>
        <taxon>Hymenobacter</taxon>
    </lineage>
</organism>
<feature type="domain" description="Peptidase M1 membrane alanine aminopeptidase" evidence="13">
    <location>
        <begin position="331"/>
        <end position="484"/>
    </location>
</feature>
<dbReference type="InterPro" id="IPR050344">
    <property type="entry name" value="Peptidase_M1_aminopeptidases"/>
</dbReference>
<dbReference type="Proteomes" id="UP000322791">
    <property type="component" value="Unassembled WGS sequence"/>
</dbReference>
<dbReference type="GO" id="GO:0005615">
    <property type="term" value="C:extracellular space"/>
    <property type="evidence" value="ECO:0007669"/>
    <property type="project" value="TreeGrafter"/>
</dbReference>
<evidence type="ECO:0000313" key="15">
    <source>
        <dbReference type="EMBL" id="TYZ08109.1"/>
    </source>
</evidence>
<keyword evidence="12" id="KW-0732">Signal</keyword>
<dbReference type="GO" id="GO:0043171">
    <property type="term" value="P:peptide catabolic process"/>
    <property type="evidence" value="ECO:0007669"/>
    <property type="project" value="TreeGrafter"/>
</dbReference>
<dbReference type="EC" id="3.4.11.2" evidence="4"/>
<evidence type="ECO:0000256" key="3">
    <source>
        <dbReference type="ARBA" id="ARBA00010136"/>
    </source>
</evidence>
<dbReference type="PANTHER" id="PTHR11533">
    <property type="entry name" value="PROTEASE M1 ZINC METALLOPROTEASE"/>
    <property type="match status" value="1"/>
</dbReference>
<proteinExistence type="inferred from homology"/>
<evidence type="ECO:0000256" key="5">
    <source>
        <dbReference type="ARBA" id="ARBA00015611"/>
    </source>
</evidence>
<evidence type="ECO:0000259" key="14">
    <source>
        <dbReference type="Pfam" id="PF18962"/>
    </source>
</evidence>
<evidence type="ECO:0000256" key="12">
    <source>
        <dbReference type="SAM" id="SignalP"/>
    </source>
</evidence>
<dbReference type="CDD" id="cd09603">
    <property type="entry name" value="M1_APN_like"/>
    <property type="match status" value="1"/>
</dbReference>
<dbReference type="GO" id="GO:0016020">
    <property type="term" value="C:membrane"/>
    <property type="evidence" value="ECO:0007669"/>
    <property type="project" value="TreeGrafter"/>
</dbReference>
<dbReference type="InterPro" id="IPR014782">
    <property type="entry name" value="Peptidase_M1_dom"/>
</dbReference>
<dbReference type="SUPFAM" id="SSF63737">
    <property type="entry name" value="Leukotriene A4 hydrolase N-terminal domain"/>
    <property type="match status" value="1"/>
</dbReference>
<dbReference type="InterPro" id="IPR001930">
    <property type="entry name" value="Peptidase_M1"/>
</dbReference>
<dbReference type="Pfam" id="PF01433">
    <property type="entry name" value="Peptidase_M1"/>
    <property type="match status" value="1"/>
</dbReference>
<gene>
    <name evidence="15" type="ORF">FY528_13785</name>
</gene>
<dbReference type="NCBIfam" id="TIGR04183">
    <property type="entry name" value="Por_Secre_tail"/>
    <property type="match status" value="1"/>
</dbReference>
<comment type="cofactor">
    <cofactor evidence="2">
        <name>Zn(2+)</name>
        <dbReference type="ChEBI" id="CHEBI:29105"/>
    </cofactor>
</comment>
<evidence type="ECO:0000256" key="7">
    <source>
        <dbReference type="ARBA" id="ARBA00022670"/>
    </source>
</evidence>
<evidence type="ECO:0000256" key="11">
    <source>
        <dbReference type="ARBA" id="ARBA00023049"/>
    </source>
</evidence>
<dbReference type="InterPro" id="IPR026444">
    <property type="entry name" value="Secre_tail"/>
</dbReference>
<dbReference type="EMBL" id="VTHL01000014">
    <property type="protein sequence ID" value="TYZ08109.1"/>
    <property type="molecule type" value="Genomic_DNA"/>
</dbReference>
<dbReference type="PANTHER" id="PTHR11533:SF174">
    <property type="entry name" value="PUROMYCIN-SENSITIVE AMINOPEPTIDASE-RELATED"/>
    <property type="match status" value="1"/>
</dbReference>
<evidence type="ECO:0000256" key="4">
    <source>
        <dbReference type="ARBA" id="ARBA00012564"/>
    </source>
</evidence>
<evidence type="ECO:0000313" key="16">
    <source>
        <dbReference type="Proteomes" id="UP000322791"/>
    </source>
</evidence>
<evidence type="ECO:0000259" key="13">
    <source>
        <dbReference type="Pfam" id="PF01433"/>
    </source>
</evidence>
<dbReference type="RefSeq" id="WP_149071603.1">
    <property type="nucleotide sequence ID" value="NZ_VTHL01000014.1"/>
</dbReference>
<feature type="chain" id="PRO_5023026803" description="Aminopeptidase N" evidence="12">
    <location>
        <begin position="21"/>
        <end position="669"/>
    </location>
</feature>
<keyword evidence="8" id="KW-0479">Metal-binding</keyword>
<keyword evidence="7" id="KW-0645">Protease</keyword>
<dbReference type="GO" id="GO:0005737">
    <property type="term" value="C:cytoplasm"/>
    <property type="evidence" value="ECO:0007669"/>
    <property type="project" value="TreeGrafter"/>
</dbReference>
<evidence type="ECO:0000256" key="6">
    <source>
        <dbReference type="ARBA" id="ARBA00022438"/>
    </source>
</evidence>
<comment type="similarity">
    <text evidence="3">Belongs to the peptidase M1 family.</text>
</comment>
<dbReference type="AlphaFoldDB" id="A0A5D6V018"/>
<name>A0A5D6V018_9BACT</name>
<evidence type="ECO:0000256" key="9">
    <source>
        <dbReference type="ARBA" id="ARBA00022801"/>
    </source>
</evidence>
<comment type="caution">
    <text evidence="15">The sequence shown here is derived from an EMBL/GenBank/DDBJ whole genome shotgun (WGS) entry which is preliminary data.</text>
</comment>
<dbReference type="GO" id="GO:0042277">
    <property type="term" value="F:peptide binding"/>
    <property type="evidence" value="ECO:0007669"/>
    <property type="project" value="TreeGrafter"/>
</dbReference>
<keyword evidence="16" id="KW-1185">Reference proteome</keyword>
<evidence type="ECO:0000256" key="8">
    <source>
        <dbReference type="ARBA" id="ARBA00022723"/>
    </source>
</evidence>
<dbReference type="GO" id="GO:0006508">
    <property type="term" value="P:proteolysis"/>
    <property type="evidence" value="ECO:0007669"/>
    <property type="project" value="UniProtKB-KW"/>
</dbReference>
<keyword evidence="9" id="KW-0378">Hydrolase</keyword>
<dbReference type="InterPro" id="IPR027268">
    <property type="entry name" value="Peptidase_M4/M1_CTD_sf"/>
</dbReference>
<dbReference type="SUPFAM" id="SSF55486">
    <property type="entry name" value="Metalloproteases ('zincins'), catalytic domain"/>
    <property type="match status" value="1"/>
</dbReference>
<dbReference type="Gene3D" id="2.60.40.1730">
    <property type="entry name" value="tricorn interacting facor f3 domain"/>
    <property type="match status" value="1"/>
</dbReference>
<feature type="domain" description="Secretion system C-terminal sorting" evidence="14">
    <location>
        <begin position="596"/>
        <end position="661"/>
    </location>
</feature>
<evidence type="ECO:0000256" key="1">
    <source>
        <dbReference type="ARBA" id="ARBA00000098"/>
    </source>
</evidence>
<keyword evidence="6" id="KW-0031">Aminopeptidase</keyword>
<comment type="catalytic activity">
    <reaction evidence="1">
        <text>Release of an N-terminal amino acid, Xaa-|-Yaa- from a peptide, amide or arylamide. Xaa is preferably Ala, but may be most amino acids including Pro (slow action). When a terminal hydrophobic residue is followed by a prolyl residue, the two may be released as an intact Xaa-Pro dipeptide.</text>
        <dbReference type="EC" id="3.4.11.2"/>
    </reaction>
</comment>
<dbReference type="PRINTS" id="PR00756">
    <property type="entry name" value="ALADIPTASE"/>
</dbReference>
<sequence length="669" mass="73985">MKQTLLYLLALLLPAPLAQAQLATPAPATANLNVSTADLCAASHVRQALRQPATTIAHRQQMDRYDVKYYKLDLSLENNSRNVAGHTWMRARNGNTTLETMAFELFSTYVIDSVVVNKQKATSIQRASGDVTATLKTAVAPNTLFDARIYYHGTAPNTANQVLAGNALDTSLTPAGTSVTWSLSEPFNAYEWFPCKQVLTDKADSSDVWVTTSKVNKVGSNGILERVTPISATKHRYEWKSRHPIAYYLISVAVSPYVEYVNYAQLASGRKVPVLHYVYNQSTLDANKTEIDRTPGFIENFSSLIIDYPFADEKYGHSMAPIGGGMEHQTMTTQDRFTFTLTAHELFHQWFGDNVTCASWEDIWLNEGFASYGEYLSLARFSSPAAARLWMDDAHTRAMASAGGSVRVPDTTSVGRIFSSRLSYKKGAAVVHMLRYLVQDDAKFFGALRTYQTTFADSTARTSDLQKIFEEATGRSLTDFFAQWYAGEGYPTFAAEWKQAGGNLQIRTTETVSAPFITPFFDTELDYRITTSAGSQTIRLRQSKAVSEFVVPITGTVVSIELDPNQWVLNGAGSVVRNDNLVLATRGHAATRPVLVYPNPCEESLAVQDLPAGQWRAEVTDALGRVVVRQGISATRAQVTTQALAPGLYHLTLTAEKGDEVRRARFVRR</sequence>
<reference evidence="15 16" key="1">
    <citation type="submission" date="2019-08" db="EMBL/GenBank/DDBJ databases">
        <authorList>
            <person name="Seo M.-J."/>
        </authorList>
    </citation>
    <scope>NUCLEOTIDE SEQUENCE [LARGE SCALE GENOMIC DNA]</scope>
    <source>
        <strain evidence="15 16">KIGAM108</strain>
    </source>
</reference>
<keyword evidence="11" id="KW-0482">Metalloprotease</keyword>
<feature type="signal peptide" evidence="12">
    <location>
        <begin position="1"/>
        <end position="20"/>
    </location>
</feature>
<dbReference type="GO" id="GO:0070006">
    <property type="term" value="F:metalloaminopeptidase activity"/>
    <property type="evidence" value="ECO:0007669"/>
    <property type="project" value="TreeGrafter"/>
</dbReference>
<evidence type="ECO:0000256" key="10">
    <source>
        <dbReference type="ARBA" id="ARBA00022833"/>
    </source>
</evidence>